<accession>A0A2Z4IJ04</accession>
<keyword evidence="2" id="KW-0547">Nucleotide-binding</keyword>
<organism evidence="4 5">
    <name type="scientific">Echinicola strongylocentroti</name>
    <dbReference type="NCBI Taxonomy" id="1795355"/>
    <lineage>
        <taxon>Bacteria</taxon>
        <taxon>Pseudomonadati</taxon>
        <taxon>Bacteroidota</taxon>
        <taxon>Cytophagia</taxon>
        <taxon>Cytophagales</taxon>
        <taxon>Cyclobacteriaceae</taxon>
        <taxon>Echinicola</taxon>
    </lineage>
</organism>
<dbReference type="PANTHER" id="PTHR13504">
    <property type="entry name" value="FIDO DOMAIN-CONTAINING PROTEIN DDB_G0283145"/>
    <property type="match status" value="1"/>
</dbReference>
<dbReference type="KEGG" id="est:DN752_13850"/>
<dbReference type="EMBL" id="CP030041">
    <property type="protein sequence ID" value="AWW31122.1"/>
    <property type="molecule type" value="Genomic_DNA"/>
</dbReference>
<evidence type="ECO:0000259" key="3">
    <source>
        <dbReference type="PROSITE" id="PS51459"/>
    </source>
</evidence>
<dbReference type="RefSeq" id="WP_112784499.1">
    <property type="nucleotide sequence ID" value="NZ_CP030041.1"/>
</dbReference>
<dbReference type="Proteomes" id="UP000248688">
    <property type="component" value="Chromosome"/>
</dbReference>
<dbReference type="Gene3D" id="1.10.3290.10">
    <property type="entry name" value="Fido-like domain"/>
    <property type="match status" value="1"/>
</dbReference>
<feature type="active site" evidence="1">
    <location>
        <position position="206"/>
    </location>
</feature>
<feature type="domain" description="Fido" evidence="3">
    <location>
        <begin position="113"/>
        <end position="269"/>
    </location>
</feature>
<evidence type="ECO:0000256" key="2">
    <source>
        <dbReference type="PIRSR" id="PIRSR640198-2"/>
    </source>
</evidence>
<evidence type="ECO:0000256" key="1">
    <source>
        <dbReference type="PIRSR" id="PIRSR640198-1"/>
    </source>
</evidence>
<dbReference type="Pfam" id="PF02661">
    <property type="entry name" value="Fic"/>
    <property type="match status" value="1"/>
</dbReference>
<dbReference type="InterPro" id="IPR040198">
    <property type="entry name" value="Fido_containing"/>
</dbReference>
<evidence type="ECO:0000313" key="4">
    <source>
        <dbReference type="EMBL" id="AWW31122.1"/>
    </source>
</evidence>
<feature type="binding site" evidence="2">
    <location>
        <begin position="210"/>
        <end position="217"/>
    </location>
    <ligand>
        <name>ATP</name>
        <dbReference type="ChEBI" id="CHEBI:30616"/>
    </ligand>
</feature>
<evidence type="ECO:0000313" key="5">
    <source>
        <dbReference type="Proteomes" id="UP000248688"/>
    </source>
</evidence>
<feature type="binding site" evidence="2">
    <location>
        <position position="255"/>
    </location>
    <ligand>
        <name>ATP</name>
        <dbReference type="ChEBI" id="CHEBI:30616"/>
    </ligand>
</feature>
<dbReference type="Pfam" id="PF13776">
    <property type="entry name" value="DUF4172"/>
    <property type="match status" value="1"/>
</dbReference>
<sequence length="366" mass="42134">MTWNWQHTNWPQFIYNTEDFKEHELQFFEKAGMLNGSIQHIDQADQTLITIDLISNEAFKTSEIEGELLNRDSLQSSIRRQFGLQTDYRRVEPAEQGIAEMMVHLYRNYHTPLDKETLCLWHKMITNGRMDLKNIGTYRTHEDPMQVVSGPMGREIIHFEAPPSSRIPEEMSGFIRWFNDTERSGRKEGASLVRAAVAHLYFECIHPFEDGNGRVGRGISEKSLSQSLGRPTLIALSHIIVENKKGYYQALERNNRGLEISDWISYFCDTVLKAQDHTQQTINFIIQKGKFYKQFEGKLNERQLKVVDQIFREGVKGFKGGLSAKNYRSISGAPSATATRDLTKMVKVGALKKTGELKSTRYFLNI</sequence>
<dbReference type="PROSITE" id="PS51459">
    <property type="entry name" value="FIDO"/>
    <property type="match status" value="1"/>
</dbReference>
<protein>
    <submittedName>
        <fullName evidence="4">DUF4172 domain-containing protein</fullName>
    </submittedName>
</protein>
<dbReference type="OrthoDB" id="9814400at2"/>
<dbReference type="SUPFAM" id="SSF140931">
    <property type="entry name" value="Fic-like"/>
    <property type="match status" value="1"/>
</dbReference>
<name>A0A2Z4IJ04_9BACT</name>
<gene>
    <name evidence="4" type="ORF">DN752_13850</name>
</gene>
<keyword evidence="2" id="KW-0067">ATP-binding</keyword>
<dbReference type="InterPro" id="IPR036597">
    <property type="entry name" value="Fido-like_dom_sf"/>
</dbReference>
<reference evidence="4 5" key="1">
    <citation type="submission" date="2018-06" db="EMBL/GenBank/DDBJ databases">
        <title>Echinicola strongylocentroti sp. nov., isolated from a sea urchin Strongylocentrotus intermedius.</title>
        <authorList>
            <person name="Bae S.S."/>
        </authorList>
    </citation>
    <scope>NUCLEOTIDE SEQUENCE [LARGE SCALE GENOMIC DNA]</scope>
    <source>
        <strain evidence="4 5">MEBiC08714</strain>
    </source>
</reference>
<dbReference type="AlphaFoldDB" id="A0A2Z4IJ04"/>
<dbReference type="InterPro" id="IPR025230">
    <property type="entry name" value="DUF4172"/>
</dbReference>
<proteinExistence type="predicted"/>
<dbReference type="GO" id="GO:0005524">
    <property type="term" value="F:ATP binding"/>
    <property type="evidence" value="ECO:0007669"/>
    <property type="project" value="UniProtKB-KW"/>
</dbReference>
<dbReference type="PANTHER" id="PTHR13504:SF33">
    <property type="entry name" value="FIC FAMILY PROTEIN"/>
    <property type="match status" value="1"/>
</dbReference>
<keyword evidence="5" id="KW-1185">Reference proteome</keyword>
<feature type="binding site" evidence="2">
    <location>
        <begin position="247"/>
        <end position="248"/>
    </location>
    <ligand>
        <name>ATP</name>
        <dbReference type="ChEBI" id="CHEBI:30616"/>
    </ligand>
</feature>
<dbReference type="InterPro" id="IPR003812">
    <property type="entry name" value="Fido"/>
</dbReference>